<reference evidence="14 15" key="1">
    <citation type="journal article" date="2013" name="Genome Announc.">
        <title>Genome sequences for three denitrifying bacterial strains isolated from a uranium- and nitrate-contaminated subsurface environment.</title>
        <authorList>
            <person name="Venkatramanan R."/>
            <person name="Prakash O."/>
            <person name="Woyke T."/>
            <person name="Chain P."/>
            <person name="Goodwin L.A."/>
            <person name="Watson D."/>
            <person name="Brooks S."/>
            <person name="Kostka J.E."/>
            <person name="Green S.J."/>
        </authorList>
    </citation>
    <scope>NUCLEOTIDE SEQUENCE [LARGE SCALE GENOMIC DNA]</scope>
    <source>
        <strain evidence="14 15">1NES1</strain>
    </source>
</reference>
<feature type="transmembrane region" description="Helical" evidence="10">
    <location>
        <begin position="426"/>
        <end position="447"/>
    </location>
</feature>
<proteinExistence type="inferred from homology"/>
<evidence type="ECO:0000259" key="12">
    <source>
        <dbReference type="Pfam" id="PF21760"/>
    </source>
</evidence>
<comment type="subcellular location">
    <subcellularLocation>
        <location evidence="1 10">Cell membrane</location>
        <topology evidence="1 10">Multi-pass membrane protein</topology>
    </subcellularLocation>
</comment>
<comment type="function">
    <text evidence="10">Part of the Sec protein translocase complex. Interacts with the SecYEG preprotein conducting channel. SecDF uses the proton motive force (PMF) to complete protein translocation after the ATP-dependent function of SecA.</text>
</comment>
<evidence type="ECO:0000259" key="11">
    <source>
        <dbReference type="Pfam" id="PF02355"/>
    </source>
</evidence>
<dbReference type="RefSeq" id="WP_015597587.1">
    <property type="nucleotide sequence ID" value="NC_021172.1"/>
</dbReference>
<evidence type="ECO:0000313" key="14">
    <source>
        <dbReference type="EMBL" id="AGK57552.1"/>
    </source>
</evidence>
<feature type="domain" description="SecDF P1 head subdomain" evidence="13">
    <location>
        <begin position="241"/>
        <end position="353"/>
    </location>
</feature>
<dbReference type="HOGENOM" id="CLU_007894_4_3_5"/>
<dbReference type="InterPro" id="IPR048631">
    <property type="entry name" value="SecD_1st"/>
</dbReference>
<dbReference type="GO" id="GO:0005886">
    <property type="term" value="C:plasma membrane"/>
    <property type="evidence" value="ECO:0007669"/>
    <property type="project" value="UniProtKB-SubCell"/>
</dbReference>
<dbReference type="Gene3D" id="3.30.1360.200">
    <property type="match status" value="1"/>
</dbReference>
<evidence type="ECO:0000256" key="5">
    <source>
        <dbReference type="ARBA" id="ARBA00022692"/>
    </source>
</evidence>
<dbReference type="Gene3D" id="3.30.70.3400">
    <property type="match status" value="2"/>
</dbReference>
<dbReference type="Pfam" id="PF22599">
    <property type="entry name" value="SecDF_P1_head"/>
    <property type="match status" value="1"/>
</dbReference>
<feature type="transmembrane region" description="Helical" evidence="10">
    <location>
        <begin position="400"/>
        <end position="420"/>
    </location>
</feature>
<dbReference type="FunFam" id="1.20.1640.10:FF:000004">
    <property type="entry name" value="Protein translocase subunit SecD"/>
    <property type="match status" value="1"/>
</dbReference>
<dbReference type="STRING" id="670307.HYPDE_29383"/>
<evidence type="ECO:0000313" key="15">
    <source>
        <dbReference type="Proteomes" id="UP000005952"/>
    </source>
</evidence>
<dbReference type="OrthoDB" id="9805019at2"/>
<evidence type="ECO:0000259" key="13">
    <source>
        <dbReference type="Pfam" id="PF22599"/>
    </source>
</evidence>
<evidence type="ECO:0000256" key="8">
    <source>
        <dbReference type="ARBA" id="ARBA00023010"/>
    </source>
</evidence>
<keyword evidence="7 10" id="KW-1133">Transmembrane helix</keyword>
<dbReference type="PANTHER" id="PTHR30081:SF1">
    <property type="entry name" value="PROTEIN TRANSLOCASE SUBUNIT SECD"/>
    <property type="match status" value="1"/>
</dbReference>
<evidence type="ECO:0000256" key="7">
    <source>
        <dbReference type="ARBA" id="ARBA00022989"/>
    </source>
</evidence>
<dbReference type="KEGG" id="hdt:HYPDE_29383"/>
<feature type="transmembrane region" description="Helical" evidence="10">
    <location>
        <begin position="499"/>
        <end position="523"/>
    </location>
</feature>
<dbReference type="NCBIfam" id="TIGR00916">
    <property type="entry name" value="2A0604s01"/>
    <property type="match status" value="1"/>
</dbReference>
<keyword evidence="2 10" id="KW-0813">Transport</keyword>
<evidence type="ECO:0000256" key="6">
    <source>
        <dbReference type="ARBA" id="ARBA00022927"/>
    </source>
</evidence>
<dbReference type="InterPro" id="IPR055344">
    <property type="entry name" value="SecD_SecF_C_bact"/>
</dbReference>
<dbReference type="AlphaFoldDB" id="N0B5R6"/>
<dbReference type="Pfam" id="PF07549">
    <property type="entry name" value="Sec_GG"/>
    <property type="match status" value="1"/>
</dbReference>
<dbReference type="SUPFAM" id="SSF82866">
    <property type="entry name" value="Multidrug efflux transporter AcrB transmembrane domain"/>
    <property type="match status" value="1"/>
</dbReference>
<feature type="domain" description="Protein translocase subunit SecDF P1" evidence="12">
    <location>
        <begin position="166"/>
        <end position="222"/>
    </location>
</feature>
<keyword evidence="15" id="KW-1185">Reference proteome</keyword>
<comment type="similarity">
    <text evidence="10">Belongs to the SecD/SecF family. SecD subfamily.</text>
</comment>
<dbReference type="FunFam" id="3.30.1360.200:FF:000002">
    <property type="entry name" value="Preprotein translocase subunit SecD"/>
    <property type="match status" value="1"/>
</dbReference>
<comment type="caution">
    <text evidence="10">Lacks conserved residue(s) required for the propagation of feature annotation.</text>
</comment>
<dbReference type="Pfam" id="PF21760">
    <property type="entry name" value="SecD_1st"/>
    <property type="match status" value="1"/>
</dbReference>
<keyword evidence="8 10" id="KW-0811">Translocation</keyword>
<dbReference type="InterPro" id="IPR022646">
    <property type="entry name" value="SecD/SecF_CS"/>
</dbReference>
<protein>
    <recommendedName>
        <fullName evidence="10">Protein translocase subunit SecD</fullName>
    </recommendedName>
</protein>
<dbReference type="InterPro" id="IPR054384">
    <property type="entry name" value="SecDF_P1_head"/>
</dbReference>
<dbReference type="InterPro" id="IPR022813">
    <property type="entry name" value="SecD/SecF_arch_bac"/>
</dbReference>
<dbReference type="PANTHER" id="PTHR30081">
    <property type="entry name" value="PROTEIN-EXPORT MEMBRANE PROTEIN SEC"/>
    <property type="match status" value="1"/>
</dbReference>
<evidence type="ECO:0000256" key="9">
    <source>
        <dbReference type="ARBA" id="ARBA00023136"/>
    </source>
</evidence>
<dbReference type="InterPro" id="IPR005791">
    <property type="entry name" value="SecD"/>
</dbReference>
<evidence type="ECO:0000256" key="10">
    <source>
        <dbReference type="HAMAP-Rule" id="MF_01463"/>
    </source>
</evidence>
<accession>N0B5R6</accession>
<dbReference type="HAMAP" id="MF_01463_B">
    <property type="entry name" value="SecD_B"/>
    <property type="match status" value="1"/>
</dbReference>
<dbReference type="GO" id="GO:0043952">
    <property type="term" value="P:protein transport by the Sec complex"/>
    <property type="evidence" value="ECO:0007669"/>
    <property type="project" value="UniProtKB-UniRule"/>
</dbReference>
<keyword evidence="4" id="KW-0997">Cell inner membrane</keyword>
<dbReference type="Pfam" id="PF02355">
    <property type="entry name" value="SecD_SecF_C"/>
    <property type="match status" value="1"/>
</dbReference>
<evidence type="ECO:0000256" key="4">
    <source>
        <dbReference type="ARBA" id="ARBA00022519"/>
    </source>
</evidence>
<evidence type="ECO:0000256" key="2">
    <source>
        <dbReference type="ARBA" id="ARBA00022448"/>
    </source>
</evidence>
<keyword evidence="9 10" id="KW-0472">Membrane</keyword>
<dbReference type="GO" id="GO:0065002">
    <property type="term" value="P:intracellular protein transmembrane transport"/>
    <property type="evidence" value="ECO:0007669"/>
    <property type="project" value="UniProtKB-UniRule"/>
</dbReference>
<dbReference type="InterPro" id="IPR048634">
    <property type="entry name" value="SecD_SecF_C"/>
</dbReference>
<feature type="domain" description="Protein export membrane protein SecD/SecF C-terminal" evidence="11">
    <location>
        <begin position="355"/>
        <end position="525"/>
    </location>
</feature>
<keyword evidence="6 10" id="KW-0653">Protein transport</keyword>
<dbReference type="GO" id="GO:0015450">
    <property type="term" value="F:protein-transporting ATPase activity"/>
    <property type="evidence" value="ECO:0007669"/>
    <property type="project" value="InterPro"/>
</dbReference>
<comment type="subunit">
    <text evidence="10">Forms a complex with SecF. Part of the essential Sec protein translocation apparatus which comprises SecA, SecYEG and auxiliary proteins SecDF-YajC and YidC.</text>
</comment>
<gene>
    <name evidence="10 14" type="primary">secD</name>
    <name evidence="14" type="ORF">HYPDE_29383</name>
</gene>
<keyword evidence="5 10" id="KW-0812">Transmembrane</keyword>
<sequence>MLHFTRWKIIAALLTCLAGFLVALPNFFPKETVQSWPSFMPKKQLTLGLDLQGGAHLLLAMDQDEIKKDWINNLRDEARKELRDAKIGFTGIGTQGLTQLVIKLAKPEEQAAAIKALHKVRQPIGNALLGTGAYDVDVLEGPDPGTVILKESEQGLRQRIANAASASIETINRRVNNLGTSESTIVRQGTDRILIQFPGLKDTKELKKLIGETAKLTFHEVHPSISAEEARMTKIPTGYKIYPSDKGEGGGEFLLREQPVVQGSDLADAQPGFDSRNGEPVINFRFNQIGARKFGNFTKDHVGRPFAIVLDDKVLSAPVIREPILGGSGQISGNFTVEGTNTLAVQLRSGSLPTKLTIVEERTVGPSLGADSIAAGKLAGIIGGVAVVLLTILAYGTFGIFACVGLVVHLMLTLALMTLIGSTLTLPGIAGLVLGVAMAVDANVLIYERIREELRVGKMPVAAIDAGFQRAFVTIADSQLTTLACALIMFWLGSGPIRGFAVTLTIGIMTSIFASVTVVRLLISFWLKAQPKGRIAVVPV</sequence>
<dbReference type="Gene3D" id="1.20.1640.10">
    <property type="entry name" value="Multidrug efflux transporter AcrB transmembrane domain"/>
    <property type="match status" value="1"/>
</dbReference>
<evidence type="ECO:0000256" key="1">
    <source>
        <dbReference type="ARBA" id="ARBA00004651"/>
    </source>
</evidence>
<dbReference type="EMBL" id="CP005587">
    <property type="protein sequence ID" value="AGK57552.1"/>
    <property type="molecule type" value="Genomic_DNA"/>
</dbReference>
<dbReference type="GO" id="GO:0006605">
    <property type="term" value="P:protein targeting"/>
    <property type="evidence" value="ECO:0007669"/>
    <property type="project" value="UniProtKB-UniRule"/>
</dbReference>
<dbReference type="eggNOG" id="COG0342">
    <property type="taxonomic scope" value="Bacteria"/>
</dbReference>
<dbReference type="Proteomes" id="UP000005952">
    <property type="component" value="Chromosome"/>
</dbReference>
<keyword evidence="3 10" id="KW-1003">Cell membrane</keyword>
<name>N0B5R6_9HYPH</name>
<organism evidence="14 15">
    <name type="scientific">Hyphomicrobium denitrificans 1NES1</name>
    <dbReference type="NCBI Taxonomy" id="670307"/>
    <lineage>
        <taxon>Bacteria</taxon>
        <taxon>Pseudomonadati</taxon>
        <taxon>Pseudomonadota</taxon>
        <taxon>Alphaproteobacteria</taxon>
        <taxon>Hyphomicrobiales</taxon>
        <taxon>Hyphomicrobiaceae</taxon>
        <taxon>Hyphomicrobium</taxon>
    </lineage>
</organism>
<feature type="transmembrane region" description="Helical" evidence="10">
    <location>
        <begin position="373"/>
        <end position="393"/>
    </location>
</feature>
<dbReference type="NCBIfam" id="TIGR01129">
    <property type="entry name" value="secD"/>
    <property type="match status" value="1"/>
</dbReference>
<evidence type="ECO:0000256" key="3">
    <source>
        <dbReference type="ARBA" id="ARBA00022475"/>
    </source>
</evidence>
<feature type="transmembrane region" description="Helical" evidence="10">
    <location>
        <begin position="468"/>
        <end position="493"/>
    </location>
</feature>